<gene>
    <name evidence="2" type="ORF">OJ254_07305</name>
</gene>
<dbReference type="EMBL" id="CP110636">
    <property type="protein sequence ID" value="UZJ30243.1"/>
    <property type="molecule type" value="Genomic_DNA"/>
</dbReference>
<dbReference type="InterPro" id="IPR029058">
    <property type="entry name" value="AB_hydrolase_fold"/>
</dbReference>
<sequence>MVCDLDPLRDTGLAYARRLMDAGVPVTVRNVPGAWHGFELHAPDTRLARETKGHWRDQVRSALYPEPAEGAGAEA</sequence>
<keyword evidence="2" id="KW-0378">Hydrolase</keyword>
<organism evidence="2 3">
    <name type="scientific">Streptomyces endophytica</name>
    <dbReference type="NCBI Taxonomy" id="2991496"/>
    <lineage>
        <taxon>Bacteria</taxon>
        <taxon>Bacillati</taxon>
        <taxon>Actinomycetota</taxon>
        <taxon>Actinomycetes</taxon>
        <taxon>Kitasatosporales</taxon>
        <taxon>Streptomycetaceae</taxon>
        <taxon>Streptomyces</taxon>
    </lineage>
</organism>
<evidence type="ECO:0000259" key="1">
    <source>
        <dbReference type="Pfam" id="PF07859"/>
    </source>
</evidence>
<dbReference type="Gene3D" id="3.40.50.1820">
    <property type="entry name" value="alpha/beta hydrolase"/>
    <property type="match status" value="1"/>
</dbReference>
<dbReference type="RefSeq" id="WP_265361704.1">
    <property type="nucleotide sequence ID" value="NZ_CP110636.1"/>
</dbReference>
<accession>A0ABY6P9F8</accession>
<protein>
    <submittedName>
        <fullName evidence="2">Alpha/beta hydrolase</fullName>
    </submittedName>
</protein>
<evidence type="ECO:0000313" key="2">
    <source>
        <dbReference type="EMBL" id="UZJ30243.1"/>
    </source>
</evidence>
<dbReference type="Proteomes" id="UP001164959">
    <property type="component" value="Chromosome"/>
</dbReference>
<keyword evidence="3" id="KW-1185">Reference proteome</keyword>
<dbReference type="InterPro" id="IPR013094">
    <property type="entry name" value="AB_hydrolase_3"/>
</dbReference>
<feature type="domain" description="Alpha/beta hydrolase fold-3" evidence="1">
    <location>
        <begin position="1"/>
        <end position="39"/>
    </location>
</feature>
<dbReference type="GO" id="GO:0016787">
    <property type="term" value="F:hydrolase activity"/>
    <property type="evidence" value="ECO:0007669"/>
    <property type="project" value="UniProtKB-KW"/>
</dbReference>
<evidence type="ECO:0000313" key="3">
    <source>
        <dbReference type="Proteomes" id="UP001164959"/>
    </source>
</evidence>
<proteinExistence type="predicted"/>
<reference evidence="2" key="1">
    <citation type="submission" date="2022-11" db="EMBL/GenBank/DDBJ databases">
        <title>Identification and genomic analyses of a novel endophytic actinobacterium Streptomyces endophytica sp. nov. with potential for biocontrol of Yam anthracnose.</title>
        <authorList>
            <person name="Huang X."/>
        </authorList>
    </citation>
    <scope>NUCLEOTIDE SEQUENCE</scope>
    <source>
        <strain evidence="2">HNM0140</strain>
    </source>
</reference>
<name>A0ABY6P9F8_9ACTN</name>
<dbReference type="Pfam" id="PF07859">
    <property type="entry name" value="Abhydrolase_3"/>
    <property type="match status" value="1"/>
</dbReference>
<dbReference type="SUPFAM" id="SSF53474">
    <property type="entry name" value="alpha/beta-Hydrolases"/>
    <property type="match status" value="1"/>
</dbReference>